<dbReference type="Proteomes" id="UP000034182">
    <property type="component" value="Unassembled WGS sequence"/>
</dbReference>
<reference evidence="2 3" key="2">
    <citation type="submission" date="2015-05" db="EMBL/GenBank/DDBJ databases">
        <title>Distinctive expansion of gene families associated with plant cell wall degradation and secondary metabolism in the genomes of grapevine trunk pathogens.</title>
        <authorList>
            <person name="Lawrence D.P."/>
            <person name="Travadon R."/>
            <person name="Rolshausen P.E."/>
            <person name="Baumgartner K."/>
        </authorList>
    </citation>
    <scope>NUCLEOTIDE SEQUENCE [LARGE SCALE GENOMIC DNA]</scope>
    <source>
        <strain evidence="2">DS831</strain>
    </source>
</reference>
<organism evidence="2 3">
    <name type="scientific">Diplodia seriata</name>
    <dbReference type="NCBI Taxonomy" id="420778"/>
    <lineage>
        <taxon>Eukaryota</taxon>
        <taxon>Fungi</taxon>
        <taxon>Dikarya</taxon>
        <taxon>Ascomycota</taxon>
        <taxon>Pezizomycotina</taxon>
        <taxon>Dothideomycetes</taxon>
        <taxon>Dothideomycetes incertae sedis</taxon>
        <taxon>Botryosphaeriales</taxon>
        <taxon>Botryosphaeriaceae</taxon>
        <taxon>Diplodia</taxon>
    </lineage>
</organism>
<keyword evidence="1" id="KW-0812">Transmembrane</keyword>
<keyword evidence="1" id="KW-0472">Membrane</keyword>
<comment type="caution">
    <text evidence="2">The sequence shown here is derived from an EMBL/GenBank/DDBJ whole genome shotgun (WGS) entry which is preliminary data.</text>
</comment>
<feature type="transmembrane region" description="Helical" evidence="1">
    <location>
        <begin position="21"/>
        <end position="45"/>
    </location>
</feature>
<dbReference type="AlphaFoldDB" id="A0A0G2HBK3"/>
<gene>
    <name evidence="2" type="ORF">UCDDS831_g01784</name>
</gene>
<keyword evidence="1" id="KW-1133">Transmembrane helix</keyword>
<accession>A0A0G2HBK3</accession>
<dbReference type="EMBL" id="LAQI01000034">
    <property type="protein sequence ID" value="KKY25935.1"/>
    <property type="molecule type" value="Genomic_DNA"/>
</dbReference>
<sequence>MRRRSNTWKVGALSFDGGMLVGSQGLCVVGSYIVSALLGFAFYFVDATDTEDGEASRELFRQHLSTIVVSQSGTPVRLEQLVKFVVLIIAECST</sequence>
<evidence type="ECO:0000313" key="2">
    <source>
        <dbReference type="EMBL" id="KKY25935.1"/>
    </source>
</evidence>
<reference evidence="2 3" key="1">
    <citation type="submission" date="2015-03" db="EMBL/GenBank/DDBJ databases">
        <authorList>
            <person name="Morales-Cruz A."/>
            <person name="Amrine K.C."/>
            <person name="Cantu D."/>
        </authorList>
    </citation>
    <scope>NUCLEOTIDE SEQUENCE [LARGE SCALE GENOMIC DNA]</scope>
    <source>
        <strain evidence="2">DS831</strain>
    </source>
</reference>
<name>A0A0G2HBK3_9PEZI</name>
<protein>
    <submittedName>
        <fullName evidence="2">Uncharacterized protein</fullName>
    </submittedName>
</protein>
<evidence type="ECO:0000313" key="3">
    <source>
        <dbReference type="Proteomes" id="UP000034182"/>
    </source>
</evidence>
<proteinExistence type="predicted"/>
<evidence type="ECO:0000256" key="1">
    <source>
        <dbReference type="SAM" id="Phobius"/>
    </source>
</evidence>